<feature type="transmembrane region" description="Helical" evidence="8">
    <location>
        <begin position="16"/>
        <end position="33"/>
    </location>
</feature>
<comment type="caution">
    <text evidence="10">The sequence shown here is derived from an EMBL/GenBank/DDBJ whole genome shotgun (WGS) entry which is preliminary data.</text>
</comment>
<dbReference type="Proteomes" id="UP001138802">
    <property type="component" value="Unassembled WGS sequence"/>
</dbReference>
<dbReference type="GO" id="GO:0005886">
    <property type="term" value="C:plasma membrane"/>
    <property type="evidence" value="ECO:0007669"/>
    <property type="project" value="UniProtKB-SubCell"/>
</dbReference>
<keyword evidence="2" id="KW-1003">Cell membrane</keyword>
<name>A0A9X0WJF6_9GAMM</name>
<feature type="transmembrane region" description="Helical" evidence="8">
    <location>
        <begin position="152"/>
        <end position="168"/>
    </location>
</feature>
<feature type="domain" description="Glycosyltransferase RgtA/B/C/D-like" evidence="9">
    <location>
        <begin position="99"/>
        <end position="265"/>
    </location>
</feature>
<dbReference type="PANTHER" id="PTHR33908">
    <property type="entry name" value="MANNOSYLTRANSFERASE YKCB-RELATED"/>
    <property type="match status" value="1"/>
</dbReference>
<comment type="subcellular location">
    <subcellularLocation>
        <location evidence="1">Cell membrane</location>
        <topology evidence="1">Multi-pass membrane protein</topology>
    </subcellularLocation>
</comment>
<feature type="transmembrane region" description="Helical" evidence="8">
    <location>
        <begin position="174"/>
        <end position="193"/>
    </location>
</feature>
<dbReference type="GO" id="GO:0016763">
    <property type="term" value="F:pentosyltransferase activity"/>
    <property type="evidence" value="ECO:0007669"/>
    <property type="project" value="TreeGrafter"/>
</dbReference>
<gene>
    <name evidence="10" type="ORF">CKO25_13775</name>
</gene>
<keyword evidence="6 8" id="KW-1133">Transmembrane helix</keyword>
<sequence length="529" mass="57924">MNGIVERLSQVRMRRLAPVIVLLGLALITALRLNGLADPIVWHDEVFTLIRIFGHPAEALGTLFSGNLFTAEQVLAVQHPAASLGWGDSLRALAAHPEHAPLYYLLARAAATSLPLDPVTAVRGTSAVFGMLLPLAAFALMRLLFGRGPIPWVAATILAVSPLHLLYAQEARQYALWTLMILVSSAVLQRALARGRASDWWFYGACMTIGLYSHLLFGLMIPLHAVYLWLFSRSAEGGGRGGPAATWRPWLVSVASAMLLFTPWLLVLVSQFGAAANHTAWMERAVGASSNLGSWVGHLGRSILDLDPTPALTPDLVLIAFLVGLAVLVYVLRAPRPEMWLLVLIAVGYLGIVLGPDLLFGGSRSQHVRYGLPAVMAMQLMLAWVLGTGIQRGDRRRRWAWLALLLLVLLGGLSQARILAAESWWNKHFSAHNSAVARLIETTQHPLVIVSQSGVTTGEMISLAYHLDARTRIWAWDHAHATDFVQPGEFDVLLLLAPSQALRDALASDWAITPVAGTWQWWIAWPRPR</sequence>
<dbReference type="RefSeq" id="WP_200388502.1">
    <property type="nucleotide sequence ID" value="NZ_NRSD01000014.1"/>
</dbReference>
<evidence type="ECO:0000313" key="10">
    <source>
        <dbReference type="EMBL" id="MBK1645698.1"/>
    </source>
</evidence>
<proteinExistence type="predicted"/>
<dbReference type="Pfam" id="PF13231">
    <property type="entry name" value="PMT_2"/>
    <property type="match status" value="1"/>
</dbReference>
<evidence type="ECO:0000259" key="9">
    <source>
        <dbReference type="Pfam" id="PF13231"/>
    </source>
</evidence>
<dbReference type="GO" id="GO:0009103">
    <property type="term" value="P:lipopolysaccharide biosynthetic process"/>
    <property type="evidence" value="ECO:0007669"/>
    <property type="project" value="UniProtKB-ARBA"/>
</dbReference>
<feature type="transmembrane region" description="Helical" evidence="8">
    <location>
        <begin position="339"/>
        <end position="356"/>
    </location>
</feature>
<evidence type="ECO:0000256" key="7">
    <source>
        <dbReference type="ARBA" id="ARBA00023136"/>
    </source>
</evidence>
<dbReference type="AlphaFoldDB" id="A0A9X0WJF6"/>
<accession>A0A9X0WJF6</accession>
<evidence type="ECO:0000313" key="11">
    <source>
        <dbReference type="Proteomes" id="UP001138802"/>
    </source>
</evidence>
<feature type="transmembrane region" description="Helical" evidence="8">
    <location>
        <begin position="316"/>
        <end position="332"/>
    </location>
</feature>
<keyword evidence="11" id="KW-1185">Reference proteome</keyword>
<evidence type="ECO:0000256" key="5">
    <source>
        <dbReference type="ARBA" id="ARBA00022692"/>
    </source>
</evidence>
<keyword evidence="7 8" id="KW-0472">Membrane</keyword>
<dbReference type="InterPro" id="IPR050297">
    <property type="entry name" value="LipidA_mod_glycosyltrf_83"/>
</dbReference>
<keyword evidence="3" id="KW-0328">Glycosyltransferase</keyword>
<dbReference type="InterPro" id="IPR038731">
    <property type="entry name" value="RgtA/B/C-like"/>
</dbReference>
<evidence type="ECO:0000256" key="2">
    <source>
        <dbReference type="ARBA" id="ARBA00022475"/>
    </source>
</evidence>
<reference evidence="10 11" key="1">
    <citation type="journal article" date="2020" name="Microorganisms">
        <title>Osmotic Adaptation and Compatible Solute Biosynthesis of Phototrophic Bacteria as Revealed from Genome Analyses.</title>
        <authorList>
            <person name="Imhoff J.F."/>
            <person name="Rahn T."/>
            <person name="Kunzel S."/>
            <person name="Keller A."/>
            <person name="Neulinger S.C."/>
        </authorList>
    </citation>
    <scope>NUCLEOTIDE SEQUENCE [LARGE SCALE GENOMIC DNA]</scope>
    <source>
        <strain evidence="10 11">DSM 21303</strain>
    </source>
</reference>
<organism evidence="10 11">
    <name type="scientific">Thiocapsa imhoffii</name>
    <dbReference type="NCBI Taxonomy" id="382777"/>
    <lineage>
        <taxon>Bacteria</taxon>
        <taxon>Pseudomonadati</taxon>
        <taxon>Pseudomonadota</taxon>
        <taxon>Gammaproteobacteria</taxon>
        <taxon>Chromatiales</taxon>
        <taxon>Chromatiaceae</taxon>
        <taxon>Thiocapsa</taxon>
    </lineage>
</organism>
<dbReference type="GO" id="GO:0010041">
    <property type="term" value="P:response to iron(III) ion"/>
    <property type="evidence" value="ECO:0007669"/>
    <property type="project" value="TreeGrafter"/>
</dbReference>
<dbReference type="PANTHER" id="PTHR33908:SF3">
    <property type="entry name" value="UNDECAPRENYL PHOSPHATE-ALPHA-4-AMINO-4-DEOXY-L-ARABINOSE ARABINOSYL TRANSFERASE"/>
    <property type="match status" value="1"/>
</dbReference>
<feature type="transmembrane region" description="Helical" evidence="8">
    <location>
        <begin position="250"/>
        <end position="273"/>
    </location>
</feature>
<evidence type="ECO:0000256" key="1">
    <source>
        <dbReference type="ARBA" id="ARBA00004651"/>
    </source>
</evidence>
<dbReference type="EMBL" id="NRSD01000014">
    <property type="protein sequence ID" value="MBK1645698.1"/>
    <property type="molecule type" value="Genomic_DNA"/>
</dbReference>
<evidence type="ECO:0000256" key="4">
    <source>
        <dbReference type="ARBA" id="ARBA00022679"/>
    </source>
</evidence>
<evidence type="ECO:0000256" key="3">
    <source>
        <dbReference type="ARBA" id="ARBA00022676"/>
    </source>
</evidence>
<evidence type="ECO:0000256" key="6">
    <source>
        <dbReference type="ARBA" id="ARBA00022989"/>
    </source>
</evidence>
<feature type="transmembrane region" description="Helical" evidence="8">
    <location>
        <begin position="368"/>
        <end position="387"/>
    </location>
</feature>
<feature type="transmembrane region" description="Helical" evidence="8">
    <location>
        <begin position="200"/>
        <end position="230"/>
    </location>
</feature>
<protein>
    <recommendedName>
        <fullName evidence="9">Glycosyltransferase RgtA/B/C/D-like domain-containing protein</fullName>
    </recommendedName>
</protein>
<keyword evidence="5 8" id="KW-0812">Transmembrane</keyword>
<keyword evidence="4" id="KW-0808">Transferase</keyword>
<evidence type="ECO:0000256" key="8">
    <source>
        <dbReference type="SAM" id="Phobius"/>
    </source>
</evidence>
<feature type="transmembrane region" description="Helical" evidence="8">
    <location>
        <begin position="399"/>
        <end position="420"/>
    </location>
</feature>